<dbReference type="AlphaFoldDB" id="A0A7X4RX04"/>
<sequence length="146" mass="16758">MEVKSLERNAEYLSVLEVLLQLRSQYDVDSLSAQIEKQKLGGYQIVYVKDEHQVLAVAGYSLGEKLAWGKYIYIEDLVTNDRCRSDGVGKFLMEWFKSYASKIGCQQIHLDSAVHRFPAHKFYLREGFNIASHHFSIVGCESFELS</sequence>
<dbReference type="EMBL" id="WEKT01000070">
    <property type="protein sequence ID" value="MZI95769.1"/>
    <property type="molecule type" value="Genomic_DNA"/>
</dbReference>
<reference evidence="2 3" key="1">
    <citation type="submission" date="2019-10" db="EMBL/GenBank/DDBJ databases">
        <title>Vibrio sp. nov. isolated from a shrimp pond.</title>
        <authorList>
            <person name="Gomez-Gil B."/>
            <person name="Enciso-Ibarra J."/>
            <person name="Enciso-Ibarra K."/>
            <person name="Bolan-Mejia C."/>
        </authorList>
    </citation>
    <scope>NUCLEOTIDE SEQUENCE [LARGE SCALE GENOMIC DNA]</scope>
    <source>
        <strain evidence="2 3">CAIM 722</strain>
    </source>
</reference>
<evidence type="ECO:0000259" key="1">
    <source>
        <dbReference type="PROSITE" id="PS51186"/>
    </source>
</evidence>
<name>A0A7X4RX04_9VIBR</name>
<keyword evidence="2" id="KW-0808">Transferase</keyword>
<accession>A0A7X4RX04</accession>
<comment type="caution">
    <text evidence="2">The sequence shown here is derived from an EMBL/GenBank/DDBJ whole genome shotgun (WGS) entry which is preliminary data.</text>
</comment>
<dbReference type="RefSeq" id="WP_161158265.1">
    <property type="nucleotide sequence ID" value="NZ_WEKT01000070.1"/>
</dbReference>
<keyword evidence="3" id="KW-1185">Reference proteome</keyword>
<dbReference type="Gene3D" id="3.40.630.30">
    <property type="match status" value="1"/>
</dbReference>
<evidence type="ECO:0000313" key="2">
    <source>
        <dbReference type="EMBL" id="MZI95769.1"/>
    </source>
</evidence>
<dbReference type="InterPro" id="IPR016181">
    <property type="entry name" value="Acyl_CoA_acyltransferase"/>
</dbReference>
<dbReference type="Pfam" id="PF00583">
    <property type="entry name" value="Acetyltransf_1"/>
    <property type="match status" value="1"/>
</dbReference>
<proteinExistence type="predicted"/>
<dbReference type="PROSITE" id="PS51186">
    <property type="entry name" value="GNAT"/>
    <property type="match status" value="1"/>
</dbReference>
<evidence type="ECO:0000313" key="3">
    <source>
        <dbReference type="Proteomes" id="UP000462621"/>
    </source>
</evidence>
<organism evidence="2 3">
    <name type="scientific">Vibrio eleionomae</name>
    <dbReference type="NCBI Taxonomy" id="2653505"/>
    <lineage>
        <taxon>Bacteria</taxon>
        <taxon>Pseudomonadati</taxon>
        <taxon>Pseudomonadota</taxon>
        <taxon>Gammaproteobacteria</taxon>
        <taxon>Vibrionales</taxon>
        <taxon>Vibrionaceae</taxon>
        <taxon>Vibrio</taxon>
    </lineage>
</organism>
<gene>
    <name evidence="2" type="ORF">F9817_21530</name>
</gene>
<feature type="domain" description="N-acetyltransferase" evidence="1">
    <location>
        <begin position="1"/>
        <end position="146"/>
    </location>
</feature>
<dbReference type="GO" id="GO:0016747">
    <property type="term" value="F:acyltransferase activity, transferring groups other than amino-acyl groups"/>
    <property type="evidence" value="ECO:0007669"/>
    <property type="project" value="InterPro"/>
</dbReference>
<dbReference type="CDD" id="cd04301">
    <property type="entry name" value="NAT_SF"/>
    <property type="match status" value="1"/>
</dbReference>
<dbReference type="SUPFAM" id="SSF55729">
    <property type="entry name" value="Acyl-CoA N-acyltransferases (Nat)"/>
    <property type="match status" value="1"/>
</dbReference>
<dbReference type="Proteomes" id="UP000462621">
    <property type="component" value="Unassembled WGS sequence"/>
</dbReference>
<dbReference type="InterPro" id="IPR000182">
    <property type="entry name" value="GNAT_dom"/>
</dbReference>
<protein>
    <submittedName>
        <fullName evidence="2">GNAT family N-acetyltransferase</fullName>
    </submittedName>
</protein>